<dbReference type="EMBL" id="JABSTU010001311">
    <property type="protein sequence ID" value="KAH7986207.1"/>
    <property type="molecule type" value="Genomic_DNA"/>
</dbReference>
<sequence length="152" mass="17487">MSWNEFRRQLFKAFAREDRKETAELPTKARVECHTGVQSTAPLGRRTQTHVGSALRIAARPYGIKGFRKPLKELGIILDVRGIGMYQMPHVWLLNMKTDEAKKTLLVAGLLSVKGRPCFVIVPERQEVCLMLRWVAFDVDAETVRRAFREYN</sequence>
<dbReference type="AlphaFoldDB" id="A0A9J6D2X2"/>
<reference evidence="1" key="1">
    <citation type="journal article" date="2020" name="Cell">
        <title>Large-Scale Comparative Analyses of Tick Genomes Elucidate Their Genetic Diversity and Vector Capacities.</title>
        <authorList>
            <consortium name="Tick Genome and Microbiome Consortium (TIGMIC)"/>
            <person name="Jia N."/>
            <person name="Wang J."/>
            <person name="Shi W."/>
            <person name="Du L."/>
            <person name="Sun Y."/>
            <person name="Zhan W."/>
            <person name="Jiang J.F."/>
            <person name="Wang Q."/>
            <person name="Zhang B."/>
            <person name="Ji P."/>
            <person name="Bell-Sakyi L."/>
            <person name="Cui X.M."/>
            <person name="Yuan T.T."/>
            <person name="Jiang B.G."/>
            <person name="Yang W.F."/>
            <person name="Lam T.T."/>
            <person name="Chang Q.C."/>
            <person name="Ding S.J."/>
            <person name="Wang X.J."/>
            <person name="Zhu J.G."/>
            <person name="Ruan X.D."/>
            <person name="Zhao L."/>
            <person name="Wei J.T."/>
            <person name="Ye R.Z."/>
            <person name="Que T.C."/>
            <person name="Du C.H."/>
            <person name="Zhou Y.H."/>
            <person name="Cheng J.X."/>
            <person name="Dai P.F."/>
            <person name="Guo W.B."/>
            <person name="Han X.H."/>
            <person name="Huang E.J."/>
            <person name="Li L.F."/>
            <person name="Wei W."/>
            <person name="Gao Y.C."/>
            <person name="Liu J.Z."/>
            <person name="Shao H.Z."/>
            <person name="Wang X."/>
            <person name="Wang C.C."/>
            <person name="Yang T.C."/>
            <person name="Huo Q.B."/>
            <person name="Li W."/>
            <person name="Chen H.Y."/>
            <person name="Chen S.E."/>
            <person name="Zhou L.G."/>
            <person name="Ni X.B."/>
            <person name="Tian J.H."/>
            <person name="Sheng Y."/>
            <person name="Liu T."/>
            <person name="Pan Y.S."/>
            <person name="Xia L.Y."/>
            <person name="Li J."/>
            <person name="Zhao F."/>
            <person name="Cao W.C."/>
        </authorList>
    </citation>
    <scope>NUCLEOTIDE SEQUENCE</scope>
    <source>
        <strain evidence="1">Rmic-2018</strain>
    </source>
</reference>
<keyword evidence="2" id="KW-1185">Reference proteome</keyword>
<dbReference type="Proteomes" id="UP000821866">
    <property type="component" value="Unassembled WGS sequence"/>
</dbReference>
<proteinExistence type="predicted"/>
<protein>
    <submittedName>
        <fullName evidence="1">Uncharacterized protein</fullName>
    </submittedName>
</protein>
<name>A0A9J6D2X2_RHIMP</name>
<reference evidence="1" key="2">
    <citation type="submission" date="2021-09" db="EMBL/GenBank/DDBJ databases">
        <authorList>
            <person name="Jia N."/>
            <person name="Wang J."/>
            <person name="Shi W."/>
            <person name="Du L."/>
            <person name="Sun Y."/>
            <person name="Zhan W."/>
            <person name="Jiang J."/>
            <person name="Wang Q."/>
            <person name="Zhang B."/>
            <person name="Ji P."/>
            <person name="Sakyi L.B."/>
            <person name="Cui X."/>
            <person name="Yuan T."/>
            <person name="Jiang B."/>
            <person name="Yang W."/>
            <person name="Lam T.T.-Y."/>
            <person name="Chang Q."/>
            <person name="Ding S."/>
            <person name="Wang X."/>
            <person name="Zhu J."/>
            <person name="Ruan X."/>
            <person name="Zhao L."/>
            <person name="Wei J."/>
            <person name="Que T."/>
            <person name="Du C."/>
            <person name="Cheng J."/>
            <person name="Dai P."/>
            <person name="Han X."/>
            <person name="Huang E."/>
            <person name="Gao Y."/>
            <person name="Liu J."/>
            <person name="Shao H."/>
            <person name="Ye R."/>
            <person name="Li L."/>
            <person name="Wei W."/>
            <person name="Wang X."/>
            <person name="Wang C."/>
            <person name="Huo Q."/>
            <person name="Li W."/>
            <person name="Guo W."/>
            <person name="Chen H."/>
            <person name="Chen S."/>
            <person name="Zhou L."/>
            <person name="Zhou L."/>
            <person name="Ni X."/>
            <person name="Tian J."/>
            <person name="Zhou Y."/>
            <person name="Sheng Y."/>
            <person name="Liu T."/>
            <person name="Pan Y."/>
            <person name="Xia L."/>
            <person name="Li J."/>
            <person name="Zhao F."/>
            <person name="Cao W."/>
        </authorList>
    </citation>
    <scope>NUCLEOTIDE SEQUENCE</scope>
    <source>
        <strain evidence="1">Rmic-2018</strain>
        <tissue evidence="1">Larvae</tissue>
    </source>
</reference>
<gene>
    <name evidence="1" type="ORF">HPB51_026699</name>
</gene>
<evidence type="ECO:0000313" key="2">
    <source>
        <dbReference type="Proteomes" id="UP000821866"/>
    </source>
</evidence>
<organism evidence="1 2">
    <name type="scientific">Rhipicephalus microplus</name>
    <name type="common">Cattle tick</name>
    <name type="synonym">Boophilus microplus</name>
    <dbReference type="NCBI Taxonomy" id="6941"/>
    <lineage>
        <taxon>Eukaryota</taxon>
        <taxon>Metazoa</taxon>
        <taxon>Ecdysozoa</taxon>
        <taxon>Arthropoda</taxon>
        <taxon>Chelicerata</taxon>
        <taxon>Arachnida</taxon>
        <taxon>Acari</taxon>
        <taxon>Parasitiformes</taxon>
        <taxon>Ixodida</taxon>
        <taxon>Ixodoidea</taxon>
        <taxon>Ixodidae</taxon>
        <taxon>Rhipicephalinae</taxon>
        <taxon>Rhipicephalus</taxon>
        <taxon>Boophilus</taxon>
    </lineage>
</organism>
<accession>A0A9J6D2X2</accession>
<evidence type="ECO:0000313" key="1">
    <source>
        <dbReference type="EMBL" id="KAH7986207.1"/>
    </source>
</evidence>
<comment type="caution">
    <text evidence="1">The sequence shown here is derived from an EMBL/GenBank/DDBJ whole genome shotgun (WGS) entry which is preliminary data.</text>
</comment>